<dbReference type="PANTHER" id="PTHR43591">
    <property type="entry name" value="METHYLTRANSFERASE"/>
    <property type="match status" value="1"/>
</dbReference>
<keyword evidence="2" id="KW-0489">Methyltransferase</keyword>
<keyword evidence="3" id="KW-1185">Reference proteome</keyword>
<keyword evidence="2" id="KW-0808">Transferase</keyword>
<reference evidence="2 3" key="1">
    <citation type="journal article" date="2021" name="Nat. Commun.">
        <title>Genetic determinants of endophytism in the Arabidopsis root mycobiome.</title>
        <authorList>
            <person name="Mesny F."/>
            <person name="Miyauchi S."/>
            <person name="Thiergart T."/>
            <person name="Pickel B."/>
            <person name="Atanasova L."/>
            <person name="Karlsson M."/>
            <person name="Huettel B."/>
            <person name="Barry K.W."/>
            <person name="Haridas S."/>
            <person name="Chen C."/>
            <person name="Bauer D."/>
            <person name="Andreopoulos W."/>
            <person name="Pangilinan J."/>
            <person name="LaButti K."/>
            <person name="Riley R."/>
            <person name="Lipzen A."/>
            <person name="Clum A."/>
            <person name="Drula E."/>
            <person name="Henrissat B."/>
            <person name="Kohler A."/>
            <person name="Grigoriev I.V."/>
            <person name="Martin F.M."/>
            <person name="Hacquard S."/>
        </authorList>
    </citation>
    <scope>NUCLEOTIDE SEQUENCE [LARGE SCALE GENOMIC DNA]</scope>
    <source>
        <strain evidence="2 3">MPI-SDFR-AT-0080</strain>
    </source>
</reference>
<protein>
    <submittedName>
        <fullName evidence="2">TAM domain methyltransferase</fullName>
    </submittedName>
</protein>
<dbReference type="CDD" id="cd02440">
    <property type="entry name" value="AdoMet_MTases"/>
    <property type="match status" value="1"/>
</dbReference>
<feature type="region of interest" description="Disordered" evidence="1">
    <location>
        <begin position="1"/>
        <end position="22"/>
    </location>
</feature>
<evidence type="ECO:0000256" key="1">
    <source>
        <dbReference type="SAM" id="MobiDB-lite"/>
    </source>
</evidence>
<evidence type="ECO:0000313" key="3">
    <source>
        <dbReference type="Proteomes" id="UP000774617"/>
    </source>
</evidence>
<proteinExistence type="predicted"/>
<evidence type="ECO:0000313" key="2">
    <source>
        <dbReference type="EMBL" id="KAH7042167.1"/>
    </source>
</evidence>
<dbReference type="Proteomes" id="UP000774617">
    <property type="component" value="Unassembled WGS sequence"/>
</dbReference>
<dbReference type="GO" id="GO:0032259">
    <property type="term" value="P:methylation"/>
    <property type="evidence" value="ECO:0007669"/>
    <property type="project" value="UniProtKB-KW"/>
</dbReference>
<feature type="compositionally biased region" description="Low complexity" evidence="1">
    <location>
        <begin position="11"/>
        <end position="22"/>
    </location>
</feature>
<gene>
    <name evidence="2" type="ORF">B0J12DRAFT_214880</name>
</gene>
<sequence>MEADRLDNDDATSITTSSTDDSTSLASTVRSYTYENGRRYHAFRRGSYALPNDDVEQDRLDLHHHVFRLTLSGALFRAPMTGQTVQRALDMGTGTGKWALDLADEFPDATVVGVDLSPIQPTWVPPNTQFYIDDLESDWVYDDEDDKFDFIHGRGLAGSIGDGAKLYAQAYANLKPGGWIEVQEYEGRLASDDGSLERAPFLKRWEAVMDEASSKFGKRFDVAGQQKRFLEDAGFVDVRDDVYKVPIGMWPKDSKLKELGRFQREQMVLCVEPFTLALLTRVLCWSNVETQALMNGVQKELRDSSLHTYSRFHFVYGKRPEVGQ</sequence>
<dbReference type="EMBL" id="JAGTJR010000027">
    <property type="protein sequence ID" value="KAH7042167.1"/>
    <property type="molecule type" value="Genomic_DNA"/>
</dbReference>
<dbReference type="GO" id="GO:0008168">
    <property type="term" value="F:methyltransferase activity"/>
    <property type="evidence" value="ECO:0007669"/>
    <property type="project" value="UniProtKB-KW"/>
</dbReference>
<comment type="caution">
    <text evidence="2">The sequence shown here is derived from an EMBL/GenBank/DDBJ whole genome shotgun (WGS) entry which is preliminary data.</text>
</comment>
<dbReference type="Gene3D" id="3.40.50.150">
    <property type="entry name" value="Vaccinia Virus protein VP39"/>
    <property type="match status" value="1"/>
</dbReference>
<dbReference type="PANTHER" id="PTHR43591:SF10">
    <property type="entry name" value="ABC TRANSMEMBRANE TYPE-1 DOMAIN-CONTAINING PROTEIN-RELATED"/>
    <property type="match status" value="1"/>
</dbReference>
<dbReference type="SUPFAM" id="SSF53335">
    <property type="entry name" value="S-adenosyl-L-methionine-dependent methyltransferases"/>
    <property type="match status" value="1"/>
</dbReference>
<organism evidence="2 3">
    <name type="scientific">Macrophomina phaseolina</name>
    <dbReference type="NCBI Taxonomy" id="35725"/>
    <lineage>
        <taxon>Eukaryota</taxon>
        <taxon>Fungi</taxon>
        <taxon>Dikarya</taxon>
        <taxon>Ascomycota</taxon>
        <taxon>Pezizomycotina</taxon>
        <taxon>Dothideomycetes</taxon>
        <taxon>Dothideomycetes incertae sedis</taxon>
        <taxon>Botryosphaeriales</taxon>
        <taxon>Botryosphaeriaceae</taxon>
        <taxon>Macrophomina</taxon>
    </lineage>
</organism>
<accession>A0ABQ8G1N5</accession>
<dbReference type="InterPro" id="IPR029063">
    <property type="entry name" value="SAM-dependent_MTases_sf"/>
</dbReference>
<dbReference type="Pfam" id="PF13489">
    <property type="entry name" value="Methyltransf_23"/>
    <property type="match status" value="1"/>
</dbReference>
<name>A0ABQ8G1N5_9PEZI</name>